<accession>A0A450YTK9</accession>
<protein>
    <submittedName>
        <fullName evidence="1">Uncharacterized protein</fullName>
    </submittedName>
</protein>
<organism evidence="1">
    <name type="scientific">Candidatus Kentrum sp. SD</name>
    <dbReference type="NCBI Taxonomy" id="2126332"/>
    <lineage>
        <taxon>Bacteria</taxon>
        <taxon>Pseudomonadati</taxon>
        <taxon>Pseudomonadota</taxon>
        <taxon>Gammaproteobacteria</taxon>
        <taxon>Candidatus Kentrum</taxon>
    </lineage>
</organism>
<name>A0A450YTK9_9GAMM</name>
<proteinExistence type="predicted"/>
<evidence type="ECO:0000313" key="1">
    <source>
        <dbReference type="EMBL" id="VFK44898.1"/>
    </source>
</evidence>
<gene>
    <name evidence="1" type="ORF">BECKSD772F_GA0070984_12001</name>
</gene>
<dbReference type="AlphaFoldDB" id="A0A450YTK9"/>
<sequence length="75" mass="9154">MFRPLCCAKCLLSLKHWGKDTRIASIRKTGDYFRVSSWGVWWFRLEKMVWKAYRRGPTSFRVYTRISRFYKAKPK</sequence>
<reference evidence="1" key="1">
    <citation type="submission" date="2019-02" db="EMBL/GenBank/DDBJ databases">
        <authorList>
            <person name="Gruber-Vodicka R. H."/>
            <person name="Seah K. B. B."/>
        </authorList>
    </citation>
    <scope>NUCLEOTIDE SEQUENCE</scope>
    <source>
        <strain evidence="1">BECK_S1321</strain>
    </source>
</reference>
<dbReference type="EMBL" id="CAADFR010000200">
    <property type="protein sequence ID" value="VFK44898.1"/>
    <property type="molecule type" value="Genomic_DNA"/>
</dbReference>